<sequence>MLGLVEPDEQIVAVASRHLDFPDIRTRSIGRNPQICSASHRGSSSKAHIRRFAECVRLSIPRSRRSAIYDDRSRLTHTHARALWRVGKDGIEAGTRLVPDSVPRPIARISVVGVAVLVSLFLLKSILSTAFFVLAMMGLIYTAFIAMNKDEGPISDGGSTNTEDTLEEARRIMEKYK</sequence>
<dbReference type="Proteomes" id="UP001419268">
    <property type="component" value="Unassembled WGS sequence"/>
</dbReference>
<evidence type="ECO:0000256" key="1">
    <source>
        <dbReference type="SAM" id="Phobius"/>
    </source>
</evidence>
<feature type="transmembrane region" description="Helical" evidence="1">
    <location>
        <begin position="129"/>
        <end position="147"/>
    </location>
</feature>
<gene>
    <name evidence="2" type="ORF">Scep_010450</name>
</gene>
<comment type="caution">
    <text evidence="2">The sequence shown here is derived from an EMBL/GenBank/DDBJ whole genome shotgun (WGS) entry which is preliminary data.</text>
</comment>
<dbReference type="PANTHER" id="PTHR36777:SF2">
    <property type="entry name" value="EXPRESSED PROTEIN"/>
    <property type="match status" value="1"/>
</dbReference>
<reference evidence="2 3" key="1">
    <citation type="submission" date="2024-01" db="EMBL/GenBank/DDBJ databases">
        <title>Genome assemblies of Stephania.</title>
        <authorList>
            <person name="Yang L."/>
        </authorList>
    </citation>
    <scope>NUCLEOTIDE SEQUENCE [LARGE SCALE GENOMIC DNA]</scope>
    <source>
        <strain evidence="2">JXDWG</strain>
        <tissue evidence="2">Leaf</tissue>
    </source>
</reference>
<dbReference type="EMBL" id="JBBNAG010000004">
    <property type="protein sequence ID" value="KAK9140769.1"/>
    <property type="molecule type" value="Genomic_DNA"/>
</dbReference>
<accession>A0AAP0PF84</accession>
<keyword evidence="3" id="KW-1185">Reference proteome</keyword>
<keyword evidence="1" id="KW-0812">Transmembrane</keyword>
<dbReference type="AlphaFoldDB" id="A0AAP0PF84"/>
<name>A0AAP0PF84_9MAGN</name>
<dbReference type="PANTHER" id="PTHR36777">
    <property type="entry name" value="EXPRESSED PROTEIN"/>
    <property type="match status" value="1"/>
</dbReference>
<organism evidence="2 3">
    <name type="scientific">Stephania cephalantha</name>
    <dbReference type="NCBI Taxonomy" id="152367"/>
    <lineage>
        <taxon>Eukaryota</taxon>
        <taxon>Viridiplantae</taxon>
        <taxon>Streptophyta</taxon>
        <taxon>Embryophyta</taxon>
        <taxon>Tracheophyta</taxon>
        <taxon>Spermatophyta</taxon>
        <taxon>Magnoliopsida</taxon>
        <taxon>Ranunculales</taxon>
        <taxon>Menispermaceae</taxon>
        <taxon>Menispermoideae</taxon>
        <taxon>Cissampelideae</taxon>
        <taxon>Stephania</taxon>
    </lineage>
</organism>
<keyword evidence="1" id="KW-0472">Membrane</keyword>
<protein>
    <submittedName>
        <fullName evidence="2">Uncharacterized protein</fullName>
    </submittedName>
</protein>
<keyword evidence="1" id="KW-1133">Transmembrane helix</keyword>
<evidence type="ECO:0000313" key="2">
    <source>
        <dbReference type="EMBL" id="KAK9140769.1"/>
    </source>
</evidence>
<evidence type="ECO:0000313" key="3">
    <source>
        <dbReference type="Proteomes" id="UP001419268"/>
    </source>
</evidence>
<feature type="transmembrane region" description="Helical" evidence="1">
    <location>
        <begin position="106"/>
        <end position="123"/>
    </location>
</feature>
<proteinExistence type="predicted"/>